<evidence type="ECO:0000313" key="1">
    <source>
        <dbReference type="EMBL" id="KAF9620331.1"/>
    </source>
</evidence>
<name>A0A835IM99_9MAGN</name>
<dbReference type="OrthoDB" id="1930412at2759"/>
<accession>A0A835IM99</accession>
<dbReference type="EMBL" id="JADFTS010000002">
    <property type="protein sequence ID" value="KAF9620331.1"/>
    <property type="molecule type" value="Genomic_DNA"/>
</dbReference>
<protein>
    <submittedName>
        <fullName evidence="1">Uncharacterized protein</fullName>
    </submittedName>
</protein>
<comment type="caution">
    <text evidence="1">The sequence shown here is derived from an EMBL/GenBank/DDBJ whole genome shotgun (WGS) entry which is preliminary data.</text>
</comment>
<evidence type="ECO:0000313" key="2">
    <source>
        <dbReference type="Proteomes" id="UP000631114"/>
    </source>
</evidence>
<dbReference type="AlphaFoldDB" id="A0A835IM99"/>
<organism evidence="1 2">
    <name type="scientific">Coptis chinensis</name>
    <dbReference type="NCBI Taxonomy" id="261450"/>
    <lineage>
        <taxon>Eukaryota</taxon>
        <taxon>Viridiplantae</taxon>
        <taxon>Streptophyta</taxon>
        <taxon>Embryophyta</taxon>
        <taxon>Tracheophyta</taxon>
        <taxon>Spermatophyta</taxon>
        <taxon>Magnoliopsida</taxon>
        <taxon>Ranunculales</taxon>
        <taxon>Ranunculaceae</taxon>
        <taxon>Coptidoideae</taxon>
        <taxon>Coptis</taxon>
    </lineage>
</organism>
<sequence length="90" mass="9832">MSLFDADRGMLNALANTSIEVMTNIAPFFVGGEVLTTIPNAAPVLVPAMNYIHRALVASNLNFQVQKILVVLLKVRIHPFQKLGRGLQSD</sequence>
<dbReference type="InterPro" id="IPR017853">
    <property type="entry name" value="GH"/>
</dbReference>
<reference evidence="1 2" key="1">
    <citation type="submission" date="2020-10" db="EMBL/GenBank/DDBJ databases">
        <title>The Coptis chinensis genome and diversification of protoberbering-type alkaloids.</title>
        <authorList>
            <person name="Wang B."/>
            <person name="Shu S."/>
            <person name="Song C."/>
            <person name="Liu Y."/>
        </authorList>
    </citation>
    <scope>NUCLEOTIDE SEQUENCE [LARGE SCALE GENOMIC DNA]</scope>
    <source>
        <strain evidence="1">HL-2020</strain>
        <tissue evidence="1">Leaf</tissue>
    </source>
</reference>
<dbReference type="Gene3D" id="3.20.20.80">
    <property type="entry name" value="Glycosidases"/>
    <property type="match status" value="1"/>
</dbReference>
<dbReference type="Proteomes" id="UP000631114">
    <property type="component" value="Unassembled WGS sequence"/>
</dbReference>
<dbReference type="SUPFAM" id="SSF51445">
    <property type="entry name" value="(Trans)glycosidases"/>
    <property type="match status" value="1"/>
</dbReference>
<gene>
    <name evidence="1" type="ORF">IFM89_011066</name>
</gene>
<proteinExistence type="predicted"/>
<keyword evidence="2" id="KW-1185">Reference proteome</keyword>